<dbReference type="SUPFAM" id="SSF53850">
    <property type="entry name" value="Periplasmic binding protein-like II"/>
    <property type="match status" value="1"/>
</dbReference>
<evidence type="ECO:0000256" key="2">
    <source>
        <dbReference type="ARBA" id="ARBA00022448"/>
    </source>
</evidence>
<keyword evidence="2" id="KW-0813">Transport</keyword>
<name>A0ABT1U4F4_9GAMM</name>
<feature type="chain" id="PRO_5045291858" evidence="5">
    <location>
        <begin position="28"/>
        <end position="345"/>
    </location>
</feature>
<dbReference type="Pfam" id="PF13416">
    <property type="entry name" value="SBP_bac_8"/>
    <property type="match status" value="1"/>
</dbReference>
<dbReference type="InterPro" id="IPR001188">
    <property type="entry name" value="Sperm_putr-bd"/>
</dbReference>
<dbReference type="Proteomes" id="UP001524586">
    <property type="component" value="Unassembled WGS sequence"/>
</dbReference>
<dbReference type="EMBL" id="JANIBK010000040">
    <property type="protein sequence ID" value="MCQ8128715.1"/>
    <property type="molecule type" value="Genomic_DNA"/>
</dbReference>
<evidence type="ECO:0000256" key="1">
    <source>
        <dbReference type="ARBA" id="ARBA00004418"/>
    </source>
</evidence>
<dbReference type="RefSeq" id="WP_256615116.1">
    <property type="nucleotide sequence ID" value="NZ_JANIBK010000040.1"/>
</dbReference>
<evidence type="ECO:0000256" key="5">
    <source>
        <dbReference type="SAM" id="SignalP"/>
    </source>
</evidence>
<evidence type="ECO:0000313" key="7">
    <source>
        <dbReference type="Proteomes" id="UP001524586"/>
    </source>
</evidence>
<evidence type="ECO:0000256" key="4">
    <source>
        <dbReference type="ARBA" id="ARBA00022764"/>
    </source>
</evidence>
<dbReference type="PANTHER" id="PTHR30222">
    <property type="entry name" value="SPERMIDINE/PUTRESCINE-BINDING PERIPLASMIC PROTEIN"/>
    <property type="match status" value="1"/>
</dbReference>
<accession>A0ABT1U4F4</accession>
<keyword evidence="4" id="KW-0574">Periplasm</keyword>
<keyword evidence="3 5" id="KW-0732">Signal</keyword>
<evidence type="ECO:0000313" key="6">
    <source>
        <dbReference type="EMBL" id="MCQ8128715.1"/>
    </source>
</evidence>
<sequence>MRVEPAKSAFPIICLMLLLCAQTVANAHETLRVLAWPGYADTEIVALFRQRFNVDVEVTAVSSDDDLWDKIGTGGFDVFAANTAELQRYIKQNLATPIDIGNIPNHKNQLPRFQNLAAIPGLMHDGKLYAIPYTYSEMGLIYNRKTVKAIPDSMAAMWDPVYRGRVLAFNASNHNFSVAGLLMGVKNPFDMDDGELARAAKRLVDLRRNVLTFYATAEEAATLFSKYDITLLFGNYGTQQLKALREAGADIGYIIPKEGALAWLDCWAITPAAANRKLAENWINFMLEYAVSQHLTDKHGLANTVAPFPDSRENDKIIWLEPLSEPGKRKALWDRIISGDSPETF</sequence>
<gene>
    <name evidence="6" type="ORF">NP596_09605</name>
</gene>
<dbReference type="InterPro" id="IPR006059">
    <property type="entry name" value="SBP"/>
</dbReference>
<organism evidence="6 7">
    <name type="scientific">Methylomonas rivi</name>
    <dbReference type="NCBI Taxonomy" id="2952226"/>
    <lineage>
        <taxon>Bacteria</taxon>
        <taxon>Pseudomonadati</taxon>
        <taxon>Pseudomonadota</taxon>
        <taxon>Gammaproteobacteria</taxon>
        <taxon>Methylococcales</taxon>
        <taxon>Methylococcaceae</taxon>
        <taxon>Methylomonas</taxon>
    </lineage>
</organism>
<proteinExistence type="predicted"/>
<dbReference type="PANTHER" id="PTHR30222:SF17">
    <property type="entry name" value="SPERMIDINE_PUTRESCINE-BINDING PERIPLASMIC PROTEIN"/>
    <property type="match status" value="1"/>
</dbReference>
<dbReference type="PRINTS" id="PR00909">
    <property type="entry name" value="SPERMDNBNDNG"/>
</dbReference>
<dbReference type="Gene3D" id="3.40.190.10">
    <property type="entry name" value="Periplasmic binding protein-like II"/>
    <property type="match status" value="2"/>
</dbReference>
<feature type="signal peptide" evidence="5">
    <location>
        <begin position="1"/>
        <end position="27"/>
    </location>
</feature>
<comment type="subcellular location">
    <subcellularLocation>
        <location evidence="1">Periplasm</location>
    </subcellularLocation>
</comment>
<keyword evidence="7" id="KW-1185">Reference proteome</keyword>
<reference evidence="6 7" key="1">
    <citation type="submission" date="2022-07" db="EMBL/GenBank/DDBJ databases">
        <title>Methylomonas rivi sp. nov., Methylomonas rosea sp. nov., Methylomonas aureus sp. nov. and Methylomonas subterranea sp. nov., four novel methanotrophs isolated from a freshwater creek and the deep terrestrial subsurface.</title>
        <authorList>
            <person name="Abin C."/>
            <person name="Sankaranarayanan K."/>
            <person name="Garner C."/>
            <person name="Sindelar R."/>
            <person name="Kotary K."/>
            <person name="Garner R."/>
            <person name="Barclay S."/>
            <person name="Lawson P."/>
            <person name="Krumholz L."/>
        </authorList>
    </citation>
    <scope>NUCLEOTIDE SEQUENCE [LARGE SCALE GENOMIC DNA]</scope>
    <source>
        <strain evidence="6 7">WSC-6</strain>
    </source>
</reference>
<protein>
    <submittedName>
        <fullName evidence="6">Extracellular solute-binding protein</fullName>
    </submittedName>
</protein>
<evidence type="ECO:0000256" key="3">
    <source>
        <dbReference type="ARBA" id="ARBA00022729"/>
    </source>
</evidence>
<comment type="caution">
    <text evidence="6">The sequence shown here is derived from an EMBL/GenBank/DDBJ whole genome shotgun (WGS) entry which is preliminary data.</text>
</comment>